<evidence type="ECO:0000313" key="2">
    <source>
        <dbReference type="EMBL" id="PRP99041.1"/>
    </source>
</evidence>
<dbReference type="EMBL" id="PVNL01000122">
    <property type="protein sequence ID" value="PRP99041.1"/>
    <property type="molecule type" value="Genomic_DNA"/>
</dbReference>
<feature type="compositionally biased region" description="Gly residues" evidence="1">
    <location>
        <begin position="346"/>
        <end position="358"/>
    </location>
</feature>
<dbReference type="RefSeq" id="WP_106093272.1">
    <property type="nucleotide sequence ID" value="NZ_PVNL01000122.1"/>
</dbReference>
<dbReference type="Proteomes" id="UP000238823">
    <property type="component" value="Unassembled WGS sequence"/>
</dbReference>
<dbReference type="OrthoDB" id="5508731at2"/>
<protein>
    <submittedName>
        <fullName evidence="2">Uncharacterized protein</fullName>
    </submittedName>
</protein>
<accession>A0A2S9Y1Y4</accession>
<organism evidence="2 3">
    <name type="scientific">Enhygromyxa salina</name>
    <dbReference type="NCBI Taxonomy" id="215803"/>
    <lineage>
        <taxon>Bacteria</taxon>
        <taxon>Pseudomonadati</taxon>
        <taxon>Myxococcota</taxon>
        <taxon>Polyangia</taxon>
        <taxon>Nannocystales</taxon>
        <taxon>Nannocystaceae</taxon>
        <taxon>Enhygromyxa</taxon>
    </lineage>
</organism>
<proteinExistence type="predicted"/>
<feature type="compositionally biased region" description="Basic and acidic residues" evidence="1">
    <location>
        <begin position="392"/>
        <end position="404"/>
    </location>
</feature>
<sequence>MLDHPQLATSLRAGVTVGLALVMICPVPSAHASNNVHPRTPVLWPDADCIQTVDRSVDPSFAFSYEIPGEDTQLSFDELEDSRRHQFIGFCRQWPAGRPPPRYISLYDLQRSVDAELEQAELLDDPESTLETSEVWSGCWTRITADDDRRPITYAAAATPVVWDTLDPVAVEPGTWLVAGYTWEPPYNLWRRAPWVVRVIDEPAPAEPVQAAVSIGDTADYLHGDEIVELPICVDATAGSTLSLEWAASKPELLEWAAIEQLDLDIAGPADLLVPFSPPEASLGLTIVLRAVVEQPAGDAYVGHALDTVIVFGPGAGDGDGDDSGDGDGDGDGEGTPDETETTGGSETGPGGADGEPGAGHCSLDPARGSILEYLAVFGVCALLSRRRRERQVRTHERQHDPPCSRRSPPCSPCDGPGLASDHTRGLGLQGRRRR</sequence>
<feature type="region of interest" description="Disordered" evidence="1">
    <location>
        <begin position="388"/>
        <end position="435"/>
    </location>
</feature>
<feature type="region of interest" description="Disordered" evidence="1">
    <location>
        <begin position="314"/>
        <end position="362"/>
    </location>
</feature>
<gene>
    <name evidence="2" type="ORF">ENSA7_64250</name>
</gene>
<evidence type="ECO:0000313" key="3">
    <source>
        <dbReference type="Proteomes" id="UP000238823"/>
    </source>
</evidence>
<dbReference type="AlphaFoldDB" id="A0A2S9Y1Y4"/>
<reference evidence="2 3" key="1">
    <citation type="submission" date="2018-03" db="EMBL/GenBank/DDBJ databases">
        <title>Draft Genome Sequences of the Obligatory Marine Myxobacteria Enhygromyxa salina SWB007.</title>
        <authorList>
            <person name="Poehlein A."/>
            <person name="Moghaddam J.A."/>
            <person name="Harms H."/>
            <person name="Alanjari M."/>
            <person name="Koenig G.M."/>
            <person name="Daniel R."/>
            <person name="Schaeberle T.F."/>
        </authorList>
    </citation>
    <scope>NUCLEOTIDE SEQUENCE [LARGE SCALE GENOMIC DNA]</scope>
    <source>
        <strain evidence="2 3">SWB007</strain>
    </source>
</reference>
<feature type="compositionally biased region" description="Acidic residues" evidence="1">
    <location>
        <begin position="319"/>
        <end position="341"/>
    </location>
</feature>
<name>A0A2S9Y1Y4_9BACT</name>
<comment type="caution">
    <text evidence="2">The sequence shown here is derived from an EMBL/GenBank/DDBJ whole genome shotgun (WGS) entry which is preliminary data.</text>
</comment>
<evidence type="ECO:0000256" key="1">
    <source>
        <dbReference type="SAM" id="MobiDB-lite"/>
    </source>
</evidence>
<feature type="compositionally biased region" description="Low complexity" evidence="1">
    <location>
        <begin position="405"/>
        <end position="418"/>
    </location>
</feature>